<reference evidence="4 5" key="1">
    <citation type="submission" date="2018-10" db="EMBL/GenBank/DDBJ databases">
        <title>Fifty Aureobasidium pullulans genomes reveal a recombining polyextremotolerant generalist.</title>
        <authorList>
            <person name="Gostincar C."/>
            <person name="Turk M."/>
            <person name="Zajc J."/>
            <person name="Gunde-Cimerman N."/>
        </authorList>
    </citation>
    <scope>NUCLEOTIDE SEQUENCE [LARGE SCALE GENOMIC DNA]</scope>
    <source>
        <strain evidence="4 5">EXF-3519</strain>
    </source>
</reference>
<proteinExistence type="predicted"/>
<protein>
    <submittedName>
        <fullName evidence="4">Uncharacterized protein</fullName>
    </submittedName>
</protein>
<dbReference type="PANTHER" id="PTHR22872">
    <property type="entry name" value="BTK-BINDING PROTEIN-RELATED"/>
    <property type="match status" value="1"/>
</dbReference>
<feature type="compositionally biased region" description="Polar residues" evidence="3">
    <location>
        <begin position="1566"/>
        <end position="1587"/>
    </location>
</feature>
<dbReference type="EMBL" id="QZBS01000540">
    <property type="protein sequence ID" value="THZ61502.1"/>
    <property type="molecule type" value="Genomic_DNA"/>
</dbReference>
<feature type="region of interest" description="Disordered" evidence="3">
    <location>
        <begin position="1277"/>
        <end position="1323"/>
    </location>
</feature>
<feature type="compositionally biased region" description="Polar residues" evidence="3">
    <location>
        <begin position="1383"/>
        <end position="1395"/>
    </location>
</feature>
<dbReference type="Gene3D" id="2.130.10.30">
    <property type="entry name" value="Regulator of chromosome condensation 1/beta-lactamase-inhibitor protein II"/>
    <property type="match status" value="1"/>
</dbReference>
<feature type="compositionally biased region" description="Basic and acidic residues" evidence="3">
    <location>
        <begin position="1730"/>
        <end position="1747"/>
    </location>
</feature>
<feature type="compositionally biased region" description="Pro residues" evidence="3">
    <location>
        <begin position="1501"/>
        <end position="1512"/>
    </location>
</feature>
<dbReference type="PANTHER" id="PTHR22872:SF2">
    <property type="entry name" value="INHIBITOR OF BRUTON TYROSINE KINASE"/>
    <property type="match status" value="1"/>
</dbReference>
<feature type="compositionally biased region" description="Low complexity" evidence="3">
    <location>
        <begin position="1526"/>
        <end position="1546"/>
    </location>
</feature>
<evidence type="ECO:0000256" key="2">
    <source>
        <dbReference type="PROSITE-ProRule" id="PRU00235"/>
    </source>
</evidence>
<dbReference type="InterPro" id="IPR000408">
    <property type="entry name" value="Reg_chr_condens"/>
</dbReference>
<feature type="compositionally biased region" description="Low complexity" evidence="3">
    <location>
        <begin position="1439"/>
        <end position="1448"/>
    </location>
</feature>
<feature type="region of interest" description="Disordered" evidence="3">
    <location>
        <begin position="1434"/>
        <end position="1460"/>
    </location>
</feature>
<feature type="region of interest" description="Disordered" evidence="3">
    <location>
        <begin position="1348"/>
        <end position="1403"/>
    </location>
</feature>
<dbReference type="InterPro" id="IPR051625">
    <property type="entry name" value="Signaling_Regulatory_Domain"/>
</dbReference>
<dbReference type="CDD" id="cd18186">
    <property type="entry name" value="BTB_POZ_ZBTB_KLHL-like"/>
    <property type="match status" value="1"/>
</dbReference>
<feature type="repeat" description="RCC1" evidence="2">
    <location>
        <begin position="465"/>
        <end position="518"/>
    </location>
</feature>
<keyword evidence="1" id="KW-0677">Repeat</keyword>
<comment type="caution">
    <text evidence="4">The sequence shown here is derived from an EMBL/GenBank/DDBJ whole genome shotgun (WGS) entry which is preliminary data.</text>
</comment>
<feature type="compositionally biased region" description="Basic and acidic residues" evidence="3">
    <location>
        <begin position="316"/>
        <end position="325"/>
    </location>
</feature>
<feature type="region of interest" description="Disordered" evidence="3">
    <location>
        <begin position="1701"/>
        <end position="1784"/>
    </location>
</feature>
<evidence type="ECO:0000313" key="4">
    <source>
        <dbReference type="EMBL" id="THZ61502.1"/>
    </source>
</evidence>
<dbReference type="InterPro" id="IPR002110">
    <property type="entry name" value="Ankyrin_rpt"/>
</dbReference>
<feature type="region of interest" description="Disordered" evidence="3">
    <location>
        <begin position="62"/>
        <end position="101"/>
    </location>
</feature>
<dbReference type="SUPFAM" id="SSF54695">
    <property type="entry name" value="POZ domain"/>
    <property type="match status" value="1"/>
</dbReference>
<dbReference type="Gene3D" id="3.30.710.10">
    <property type="entry name" value="Potassium Channel Kv1.1, Chain A"/>
    <property type="match status" value="2"/>
</dbReference>
<evidence type="ECO:0000256" key="3">
    <source>
        <dbReference type="SAM" id="MobiDB-lite"/>
    </source>
</evidence>
<sequence>MSLSSTPPCRVDLLKSSPITSTTPITSSLAYHSFIATDHRNYSTRDNQTRQQIEAETAVATHTAPVLSVPTQNKSPSPLSQERTTSSGQQEPSTGSSPLPLSSRHCLYTFKHALIRCGHREVSQSQTIQSRHMSSHLWKYYLQDDVDRFRHLLETASYNVRPHQHRAQSMQSPAAVSSSPGTLSTSPTLTAKARKPSHFSPHAGNVPPLTRADINWRDANGMTLLHHAASSTSENALEFAQALVEHPLIDLYLQDTENSWTALHRAFYFGNITIARAIIERDTSDALGRGIGGGLVKIKDREGLGPLDLYSATIKDRTLRPEGQGRPRAGSDASEEEADVSDEQEARTRVIEFATNISGDEVYTFGSNKNITLGFGDEDDRQYPERITLKRPDHLLQRFYREYVRDYEKTWATFDPVITQTGHSALPRSLPVESMPWVVKNRPLIIQDVFMAKLSTAVLTTDPESNLYMCGHGPGGRLGTGDEQSRFRFVCIENGALSRKKIATVALGQNHTLAVDARGEVFSWGSNLYGQLGYSLPKTGIKDEDPVSCVPAQIFGPLKREIVIGVAASRIHSVAYTSTSLYTFGKNEGQLGIVDSDARSLEYQITPRKVAASRFAAPIVSAVAIDRATICLLENHDVWVFANYGYAKIQFPLDGSSSFLKDSFRVTRYDDTVNHISKITAGGDTICAMSSSGEVYTLSVSQRQDQANASTTNPTKIRGALSAPQEIWSLKKNDMAARDVGVDADGSIILTTEEGSVWKRSRRTKIKDGKSMDAVQYKPKDYKFSRIAGLSRVTAVRSSAYGAYAAVRRDCDVTKTQTLVEEKTIWRDLFPLLCFHDLPVHADESDSESEEPQPRFWQGRKKPDEVQLLRKQLLESKDIEKDLEEHLRQTSNEDFAEFDAIIGTNVSELRFPAHQFILAGRSRILRNGFQSLTDNSVFSVPELMTCEHDSVGRPVIIFQGLDILTLVDFLLYCYTDTIVDFWHHTRHSPKMAFRYRQVRTELMKIAAKLELLKLEPAVRQMIEPEQCLHMDLDIAARDQGYFANGDIRVQLVDDEVLIHGSMVCQRCPFFEGMFMGRAGGRWLEERRGMLQNASDAVDVDLQHIESNIFRMVIRHIYTDAGEELFDNIVSADLDEFLDVVMEVMAVANELMLDRLSQVCQRVVGQHVTTRNVCGLLNAIAPSSVTEFKDAGLEYLCLSLEGMLQGGLLDELDEDLLLELDDIVRDNQLALMPFAKSGRAEALLHERHPELAALIDRDRQIKLDSIMLHTKHQDIDGWGPNSFRGGSIEDSGHAKQKARRKSKDAQTAAIESAPKGKAVSSLGTSIEERSALDFGGTKVRAESDLETALRRDTAVGTPTDSLLDPKGKAATPHAGTPKQGGFGSTMTPATPASASSVPWAATPSPGAKLEMKDIMAQASSSRVSNLSLGIAASREKASEDASAARAAAKMSQKERKKMQQAQQFAVVEIEEKIAAKVASPWQVVSGQKIPSLKDVIGDKPTSPGPSGRPPPTPRTSTTPQLTMRQTIANPKPSSKPAAAIAASPKNIGPGSPIVSNQPSPRLGPQRAPSNQVSGKSPTPASPRIQAQASPFAPARPSPTPRQSQTQPQRKASAQQTAASTLAPPPPPDLSSQSFPSIQSIVHSPRAAEPALQLSLQEILEQQQYEKDIIKEAAAARSLQEIQAEQEFQEWWDKEAARMKEDEEFARLIAEGKTPEQAGRKKSGKRGGKQAGPEKKKGEQAAQDKKKTEPAASSQPPTQGQSSKPRGGRGRGRGGAAAPAGASRGG</sequence>
<dbReference type="Gene3D" id="1.25.40.20">
    <property type="entry name" value="Ankyrin repeat-containing domain"/>
    <property type="match status" value="1"/>
</dbReference>
<dbReference type="SUPFAM" id="SSF50985">
    <property type="entry name" value="RCC1/BLIP-II"/>
    <property type="match status" value="1"/>
</dbReference>
<dbReference type="SUPFAM" id="SSF48403">
    <property type="entry name" value="Ankyrin repeat"/>
    <property type="match status" value="1"/>
</dbReference>
<gene>
    <name evidence="4" type="ORF">D6C85_09523</name>
</gene>
<organism evidence="4 5">
    <name type="scientific">Aureobasidium pullulans</name>
    <name type="common">Black yeast</name>
    <name type="synonym">Pullularia pullulans</name>
    <dbReference type="NCBI Taxonomy" id="5580"/>
    <lineage>
        <taxon>Eukaryota</taxon>
        <taxon>Fungi</taxon>
        <taxon>Dikarya</taxon>
        <taxon>Ascomycota</taxon>
        <taxon>Pezizomycotina</taxon>
        <taxon>Dothideomycetes</taxon>
        <taxon>Dothideomycetidae</taxon>
        <taxon>Dothideales</taxon>
        <taxon>Saccotheciaceae</taxon>
        <taxon>Aureobasidium</taxon>
    </lineage>
</organism>
<name>A0A4S9W895_AURPU</name>
<feature type="compositionally biased region" description="Polar residues" evidence="3">
    <location>
        <begin position="167"/>
        <end position="176"/>
    </location>
</feature>
<dbReference type="InterPro" id="IPR009091">
    <property type="entry name" value="RCC1/BLIP-II"/>
</dbReference>
<feature type="compositionally biased region" description="Low complexity" evidence="3">
    <location>
        <begin position="177"/>
        <end position="190"/>
    </location>
</feature>
<dbReference type="InterPro" id="IPR036770">
    <property type="entry name" value="Ankyrin_rpt-contain_sf"/>
</dbReference>
<feature type="region of interest" description="Disordered" evidence="3">
    <location>
        <begin position="166"/>
        <end position="206"/>
    </location>
</feature>
<dbReference type="Pfam" id="PF12796">
    <property type="entry name" value="Ank_2"/>
    <property type="match status" value="1"/>
</dbReference>
<feature type="compositionally biased region" description="Low complexity" evidence="3">
    <location>
        <begin position="1774"/>
        <end position="1784"/>
    </location>
</feature>
<feature type="repeat" description="RCC1" evidence="2">
    <location>
        <begin position="519"/>
        <end position="579"/>
    </location>
</feature>
<dbReference type="Proteomes" id="UP000309734">
    <property type="component" value="Unassembled WGS sequence"/>
</dbReference>
<dbReference type="SMART" id="SM00248">
    <property type="entry name" value="ANK"/>
    <property type="match status" value="2"/>
</dbReference>
<feature type="compositionally biased region" description="Polar residues" evidence="3">
    <location>
        <begin position="1749"/>
        <end position="1762"/>
    </location>
</feature>
<feature type="compositionally biased region" description="Low complexity" evidence="3">
    <location>
        <begin position="1599"/>
        <end position="1620"/>
    </location>
</feature>
<dbReference type="InterPro" id="IPR011333">
    <property type="entry name" value="SKP1/BTB/POZ_sf"/>
</dbReference>
<evidence type="ECO:0000313" key="5">
    <source>
        <dbReference type="Proteomes" id="UP000309734"/>
    </source>
</evidence>
<dbReference type="PROSITE" id="PS50012">
    <property type="entry name" value="RCC1_3"/>
    <property type="match status" value="2"/>
</dbReference>
<accession>A0A4S9W895</accession>
<feature type="region of interest" description="Disordered" evidence="3">
    <location>
        <begin position="316"/>
        <end position="345"/>
    </location>
</feature>
<feature type="compositionally biased region" description="Polar residues" evidence="3">
    <location>
        <begin position="69"/>
        <end position="95"/>
    </location>
</feature>
<dbReference type="Pfam" id="PF13540">
    <property type="entry name" value="RCC1_2"/>
    <property type="match status" value="1"/>
</dbReference>
<feature type="region of interest" description="Disordered" evidence="3">
    <location>
        <begin position="1477"/>
        <end position="1646"/>
    </location>
</feature>
<feature type="compositionally biased region" description="Acidic residues" evidence="3">
    <location>
        <begin position="333"/>
        <end position="343"/>
    </location>
</feature>
<evidence type="ECO:0000256" key="1">
    <source>
        <dbReference type="ARBA" id="ARBA00022737"/>
    </source>
</evidence>